<dbReference type="EMBL" id="JBHGVX010000001">
    <property type="protein sequence ID" value="KAL1800319.1"/>
    <property type="molecule type" value="Genomic_DNA"/>
</dbReference>
<sequence length="80" mass="9289">MSTLGFMMPPSQYVTRQQRLFVFTTIPNNYLRLQRVSSSTNDVPTNDYDTCRVSFVRVFTECSATQWPSTCIVFITKHAR</sequence>
<organism evidence="1 2">
    <name type="scientific">Alternaria dauci</name>
    <dbReference type="NCBI Taxonomy" id="48095"/>
    <lineage>
        <taxon>Eukaryota</taxon>
        <taxon>Fungi</taxon>
        <taxon>Dikarya</taxon>
        <taxon>Ascomycota</taxon>
        <taxon>Pezizomycotina</taxon>
        <taxon>Dothideomycetes</taxon>
        <taxon>Pleosporomycetidae</taxon>
        <taxon>Pleosporales</taxon>
        <taxon>Pleosporineae</taxon>
        <taxon>Pleosporaceae</taxon>
        <taxon>Alternaria</taxon>
        <taxon>Alternaria sect. Porri</taxon>
    </lineage>
</organism>
<reference evidence="1 2" key="1">
    <citation type="submission" date="2024-09" db="EMBL/GenBank/DDBJ databases">
        <title>T2T genomes of carrot and Alternaria dauci and their utility for understanding host-pathogen interaction during carrot leaf blight disease.</title>
        <authorList>
            <person name="Liu W."/>
            <person name="Xu S."/>
            <person name="Ou C."/>
            <person name="Liu X."/>
            <person name="Zhuang F."/>
            <person name="Deng X.W."/>
        </authorList>
    </citation>
    <scope>NUCLEOTIDE SEQUENCE [LARGE SCALE GENOMIC DNA]</scope>
    <source>
        <strain evidence="1 2">A2016</strain>
    </source>
</reference>
<evidence type="ECO:0000313" key="1">
    <source>
        <dbReference type="EMBL" id="KAL1800319.1"/>
    </source>
</evidence>
<protein>
    <submittedName>
        <fullName evidence="1">Uncharacterized protein</fullName>
    </submittedName>
</protein>
<dbReference type="Proteomes" id="UP001578633">
    <property type="component" value="Chromosome 1"/>
</dbReference>
<comment type="caution">
    <text evidence="1">The sequence shown here is derived from an EMBL/GenBank/DDBJ whole genome shotgun (WGS) entry which is preliminary data.</text>
</comment>
<proteinExistence type="predicted"/>
<keyword evidence="2" id="KW-1185">Reference proteome</keyword>
<dbReference type="GeneID" id="96080983"/>
<accession>A0ABR3UVF7</accession>
<name>A0ABR3UVF7_9PLEO</name>
<evidence type="ECO:0000313" key="2">
    <source>
        <dbReference type="Proteomes" id="UP001578633"/>
    </source>
</evidence>
<dbReference type="RefSeq" id="XP_069310903.1">
    <property type="nucleotide sequence ID" value="XM_069447981.1"/>
</dbReference>
<gene>
    <name evidence="1" type="ORF">ACET3X_000661</name>
</gene>